<evidence type="ECO:0000256" key="1">
    <source>
        <dbReference type="ARBA" id="ARBA00000443"/>
    </source>
</evidence>
<dbReference type="InterPro" id="IPR005846">
    <property type="entry name" value="A-D-PHexomutase_a/b/a-III"/>
</dbReference>
<dbReference type="GO" id="GO:0000287">
    <property type="term" value="F:magnesium ion binding"/>
    <property type="evidence" value="ECO:0007669"/>
    <property type="project" value="InterPro"/>
</dbReference>
<accession>A0A4P6ZVR1</accession>
<gene>
    <name evidence="20" type="ORF">E2636_04300</name>
</gene>
<dbReference type="CDD" id="cd05799">
    <property type="entry name" value="PGM2"/>
    <property type="match status" value="1"/>
</dbReference>
<dbReference type="Gene3D" id="3.40.120.10">
    <property type="entry name" value="Alpha-D-Glucose-1,6-Bisphosphate, subunit A, domain 3"/>
    <property type="match status" value="3"/>
</dbReference>
<evidence type="ECO:0000256" key="15">
    <source>
        <dbReference type="RuleBase" id="RU004326"/>
    </source>
</evidence>
<dbReference type="GO" id="GO:0006006">
    <property type="term" value="P:glucose metabolic process"/>
    <property type="evidence" value="ECO:0007669"/>
    <property type="project" value="UniProtKB-KW"/>
</dbReference>
<dbReference type="InterPro" id="IPR016055">
    <property type="entry name" value="A-D-PHexomutase_a/b/a-I/II/III"/>
</dbReference>
<feature type="domain" description="Alpha-D-phosphohexomutase C-terminal" evidence="16">
    <location>
        <begin position="513"/>
        <end position="556"/>
    </location>
</feature>
<dbReference type="PRINTS" id="PR00509">
    <property type="entry name" value="PGMPMM"/>
</dbReference>
<dbReference type="InterPro" id="IPR005843">
    <property type="entry name" value="A-D-PHexomutase_C"/>
</dbReference>
<dbReference type="KEGG" id="panc:E2636_04300"/>
<dbReference type="OrthoDB" id="9806956at2"/>
<keyword evidence="10 15" id="KW-0460">Magnesium</keyword>
<dbReference type="Pfam" id="PF02878">
    <property type="entry name" value="PGM_PMM_I"/>
    <property type="match status" value="1"/>
</dbReference>
<feature type="domain" description="Alpha-D-phosphohexomutase alpha/beta/alpha" evidence="17">
    <location>
        <begin position="43"/>
        <end position="179"/>
    </location>
</feature>
<keyword evidence="11" id="KW-0413">Isomerase</keyword>
<dbReference type="SUPFAM" id="SSF53738">
    <property type="entry name" value="Phosphoglucomutase, first 3 domains"/>
    <property type="match status" value="3"/>
</dbReference>
<dbReference type="PROSITE" id="PS00710">
    <property type="entry name" value="PGM_PMM"/>
    <property type="match status" value="1"/>
</dbReference>
<sequence length="577" mass="64471">MSYQQTVEKWLVFDNLEPELKEQLSEISQDEKRLEDAFYKELEFGTGGMRGEIGAGTNRMNTYTVRKASQGVADYVKSAGLEAMKKGIVIAFDSRRKSLEFTREAASTFARNGIQAYVYEVPRTTPQLSYSVRELGAYMGIVVTASHNPPEYNGYKVYGQDGSQLNLEDAKSVISYVQRVGNELAIEAGNYEELVQSGMIQVIGSRLDKAYLELVESIQFHGETSGKENVTAVFSPLHGASGSTIRKLMTKTGYTNFTYVEEQMEPNGEFPTLKSPNPEEADAFELAKKQGKETAADILITADPDGDRVGVAVQKGADYVLLTGNQTGAILIEYLLTQLKEKQQLPKNGRVFKTIVTSDLGRVIAEFHGVSSEDVLTGFKFIGEKIQQYEQSKEYEFLFGYEESYGYLIKPFVRDKDAIQAILAITEAASFYKAQGKTLLNVLHDLYERHGYYFEGLVSVTKKGADGARDIQSLLTNLRSQPLTEIAGIAISSQEDYLTQTRSFVDDRNDEKMILPQANVLKYFLVDGSWVCVRPSGTEPKIKYYIGVTSATEVDSQEKLKEIKTQFTAQMDKRFSL</sequence>
<dbReference type="GO" id="GO:0004614">
    <property type="term" value="F:phosphoglucomutase activity"/>
    <property type="evidence" value="ECO:0007669"/>
    <property type="project" value="UniProtKB-EC"/>
</dbReference>
<keyword evidence="8" id="KW-0597">Phosphoprotein</keyword>
<reference evidence="20 21" key="1">
    <citation type="submission" date="2019-03" db="EMBL/GenBank/DDBJ databases">
        <title>Complete genome sequence of Paenisporosarcina antarctica CGMCC 1.6503T.</title>
        <authorList>
            <person name="Rong J.-C."/>
            <person name="Chi N.-Y."/>
            <person name="Zhang Q.-F."/>
        </authorList>
    </citation>
    <scope>NUCLEOTIDE SEQUENCE [LARGE SCALE GENOMIC DNA]</scope>
    <source>
        <strain evidence="20 21">CGMCC 1.6503</strain>
    </source>
</reference>
<dbReference type="Gene3D" id="3.30.310.50">
    <property type="entry name" value="Alpha-D-phosphohexomutase, C-terminal domain"/>
    <property type="match status" value="1"/>
</dbReference>
<dbReference type="InterPro" id="IPR036900">
    <property type="entry name" value="A-D-PHexomutase_C_sf"/>
</dbReference>
<dbReference type="EMBL" id="CP038015">
    <property type="protein sequence ID" value="QBP40397.1"/>
    <property type="molecule type" value="Genomic_DNA"/>
</dbReference>
<comment type="pathway">
    <text evidence="4">Lipid metabolism.</text>
</comment>
<dbReference type="InterPro" id="IPR016066">
    <property type="entry name" value="A-D-PHexomutase_CS"/>
</dbReference>
<evidence type="ECO:0000256" key="10">
    <source>
        <dbReference type="ARBA" id="ARBA00022842"/>
    </source>
</evidence>
<dbReference type="RefSeq" id="WP_134209126.1">
    <property type="nucleotide sequence ID" value="NZ_CP038015.1"/>
</dbReference>
<evidence type="ECO:0000259" key="19">
    <source>
        <dbReference type="Pfam" id="PF02880"/>
    </source>
</evidence>
<evidence type="ECO:0000313" key="20">
    <source>
        <dbReference type="EMBL" id="QBP40397.1"/>
    </source>
</evidence>
<feature type="domain" description="Alpha-D-phosphohexomutase alpha/beta/alpha" evidence="18">
    <location>
        <begin position="210"/>
        <end position="316"/>
    </location>
</feature>
<feature type="domain" description="Alpha-D-phosphohexomutase alpha/beta/alpha" evidence="19">
    <location>
        <begin position="324"/>
        <end position="449"/>
    </location>
</feature>
<evidence type="ECO:0000256" key="5">
    <source>
        <dbReference type="ARBA" id="ARBA00010231"/>
    </source>
</evidence>
<evidence type="ECO:0000256" key="12">
    <source>
        <dbReference type="ARBA" id="ARBA00039995"/>
    </source>
</evidence>
<dbReference type="GO" id="GO:0008973">
    <property type="term" value="F:phosphopentomutase activity"/>
    <property type="evidence" value="ECO:0007669"/>
    <property type="project" value="TreeGrafter"/>
</dbReference>
<comment type="cofactor">
    <cofactor evidence="2">
        <name>Mg(2+)</name>
        <dbReference type="ChEBI" id="CHEBI:18420"/>
    </cofactor>
</comment>
<evidence type="ECO:0000256" key="4">
    <source>
        <dbReference type="ARBA" id="ARBA00005189"/>
    </source>
</evidence>
<evidence type="ECO:0000313" key="21">
    <source>
        <dbReference type="Proteomes" id="UP000294292"/>
    </source>
</evidence>
<comment type="pathway">
    <text evidence="3">Glycolipid metabolism; diglucosyl-diacylglycerol biosynthesis.</text>
</comment>
<comment type="catalytic activity">
    <reaction evidence="1">
        <text>alpha-D-glucose 1-phosphate = alpha-D-glucose 6-phosphate</text>
        <dbReference type="Rhea" id="RHEA:23536"/>
        <dbReference type="ChEBI" id="CHEBI:58225"/>
        <dbReference type="ChEBI" id="CHEBI:58601"/>
        <dbReference type="EC" id="5.4.2.2"/>
    </reaction>
</comment>
<dbReference type="Pfam" id="PF02880">
    <property type="entry name" value="PGM_PMM_III"/>
    <property type="match status" value="1"/>
</dbReference>
<evidence type="ECO:0000259" key="18">
    <source>
        <dbReference type="Pfam" id="PF02879"/>
    </source>
</evidence>
<evidence type="ECO:0000256" key="2">
    <source>
        <dbReference type="ARBA" id="ARBA00001946"/>
    </source>
</evidence>
<evidence type="ECO:0000259" key="17">
    <source>
        <dbReference type="Pfam" id="PF02878"/>
    </source>
</evidence>
<dbReference type="Pfam" id="PF00408">
    <property type="entry name" value="PGM_PMM_IV"/>
    <property type="match status" value="1"/>
</dbReference>
<dbReference type="Proteomes" id="UP000294292">
    <property type="component" value="Chromosome"/>
</dbReference>
<evidence type="ECO:0000256" key="14">
    <source>
        <dbReference type="ARBA" id="ARBA00041467"/>
    </source>
</evidence>
<name>A0A4P6ZVR1_9BACL</name>
<keyword evidence="9 15" id="KW-0479">Metal-binding</keyword>
<evidence type="ECO:0000256" key="13">
    <source>
        <dbReference type="ARBA" id="ARBA00041398"/>
    </source>
</evidence>
<evidence type="ECO:0000256" key="7">
    <source>
        <dbReference type="ARBA" id="ARBA00022526"/>
    </source>
</evidence>
<dbReference type="PANTHER" id="PTHR45745:SF1">
    <property type="entry name" value="PHOSPHOGLUCOMUTASE 2B-RELATED"/>
    <property type="match status" value="1"/>
</dbReference>
<proteinExistence type="inferred from homology"/>
<dbReference type="SUPFAM" id="SSF55957">
    <property type="entry name" value="Phosphoglucomutase, C-terminal domain"/>
    <property type="match status" value="1"/>
</dbReference>
<evidence type="ECO:0000256" key="9">
    <source>
        <dbReference type="ARBA" id="ARBA00022723"/>
    </source>
</evidence>
<dbReference type="Pfam" id="PF02879">
    <property type="entry name" value="PGM_PMM_II"/>
    <property type="match status" value="1"/>
</dbReference>
<evidence type="ECO:0000259" key="16">
    <source>
        <dbReference type="Pfam" id="PF00408"/>
    </source>
</evidence>
<dbReference type="InterPro" id="IPR005841">
    <property type="entry name" value="Alpha-D-phosphohexomutase_SF"/>
</dbReference>
<dbReference type="AlphaFoldDB" id="A0A4P6ZVR1"/>
<dbReference type="InterPro" id="IPR005844">
    <property type="entry name" value="A-D-PHexomutase_a/b/a-I"/>
</dbReference>
<keyword evidence="7" id="KW-0119">Carbohydrate metabolism</keyword>
<organism evidence="20 21">
    <name type="scientific">Paenisporosarcina antarctica</name>
    <dbReference type="NCBI Taxonomy" id="417367"/>
    <lineage>
        <taxon>Bacteria</taxon>
        <taxon>Bacillati</taxon>
        <taxon>Bacillota</taxon>
        <taxon>Bacilli</taxon>
        <taxon>Bacillales</taxon>
        <taxon>Caryophanaceae</taxon>
        <taxon>Paenisporosarcina</taxon>
    </lineage>
</organism>
<dbReference type="GO" id="GO:0006166">
    <property type="term" value="P:purine ribonucleoside salvage"/>
    <property type="evidence" value="ECO:0007669"/>
    <property type="project" value="TreeGrafter"/>
</dbReference>
<evidence type="ECO:0000256" key="11">
    <source>
        <dbReference type="ARBA" id="ARBA00023235"/>
    </source>
</evidence>
<evidence type="ECO:0000256" key="6">
    <source>
        <dbReference type="ARBA" id="ARBA00012728"/>
    </source>
</evidence>
<evidence type="ECO:0000256" key="8">
    <source>
        <dbReference type="ARBA" id="ARBA00022553"/>
    </source>
</evidence>
<keyword evidence="7" id="KW-0313">Glucose metabolism</keyword>
<protein>
    <recommendedName>
        <fullName evidence="12">Phosphoglucomutase</fullName>
        <ecNumber evidence="6">5.4.2.2</ecNumber>
    </recommendedName>
    <alternativeName>
        <fullName evidence="14">Alpha-phosphoglucomutase</fullName>
    </alternativeName>
    <alternativeName>
        <fullName evidence="13">Glucose phosphomutase</fullName>
    </alternativeName>
</protein>
<keyword evidence="21" id="KW-1185">Reference proteome</keyword>
<dbReference type="InterPro" id="IPR005845">
    <property type="entry name" value="A-D-PHexomutase_a/b/a-II"/>
</dbReference>
<comment type="similarity">
    <text evidence="5 15">Belongs to the phosphohexose mutase family.</text>
</comment>
<dbReference type="PANTHER" id="PTHR45745">
    <property type="entry name" value="PHOSPHOMANNOMUTASE 45A"/>
    <property type="match status" value="1"/>
</dbReference>
<dbReference type="EC" id="5.4.2.2" evidence="6"/>
<evidence type="ECO:0000256" key="3">
    <source>
        <dbReference type="ARBA" id="ARBA00005164"/>
    </source>
</evidence>